<keyword evidence="3 6" id="KW-0812">Transmembrane</keyword>
<comment type="similarity">
    <text evidence="6">Belongs to the TVP38/TMEM64 family.</text>
</comment>
<reference evidence="8" key="1">
    <citation type="submission" date="2020-07" db="EMBL/GenBank/DDBJ databases">
        <title>Huge and variable diversity of episymbiotic CPR bacteria and DPANN archaea in groundwater ecosystems.</title>
        <authorList>
            <person name="He C.Y."/>
            <person name="Keren R."/>
            <person name="Whittaker M."/>
            <person name="Farag I.F."/>
            <person name="Doudna J."/>
            <person name="Cate J.H.D."/>
            <person name="Banfield J.F."/>
        </authorList>
    </citation>
    <scope>NUCLEOTIDE SEQUENCE</scope>
    <source>
        <strain evidence="8">NC_groundwater_763_Ag_S-0.2um_68_21</strain>
    </source>
</reference>
<feature type="transmembrane region" description="Helical" evidence="6">
    <location>
        <begin position="55"/>
        <end position="75"/>
    </location>
</feature>
<name>A0A932HZW8_UNCTE</name>
<evidence type="ECO:0000256" key="2">
    <source>
        <dbReference type="ARBA" id="ARBA00022475"/>
    </source>
</evidence>
<keyword evidence="2 6" id="KW-1003">Cell membrane</keyword>
<feature type="domain" description="VTT" evidence="7">
    <location>
        <begin position="80"/>
        <end position="192"/>
    </location>
</feature>
<evidence type="ECO:0000313" key="9">
    <source>
        <dbReference type="Proteomes" id="UP000782312"/>
    </source>
</evidence>
<dbReference type="EMBL" id="JACPUR010000023">
    <property type="protein sequence ID" value="MBI3128108.1"/>
    <property type="molecule type" value="Genomic_DNA"/>
</dbReference>
<dbReference type="InterPro" id="IPR032816">
    <property type="entry name" value="VTT_dom"/>
</dbReference>
<feature type="transmembrane region" description="Helical" evidence="6">
    <location>
        <begin position="140"/>
        <end position="165"/>
    </location>
</feature>
<evidence type="ECO:0000256" key="3">
    <source>
        <dbReference type="ARBA" id="ARBA00022692"/>
    </source>
</evidence>
<comment type="subcellular location">
    <subcellularLocation>
        <location evidence="1 6">Cell membrane</location>
        <topology evidence="1 6">Multi-pass membrane protein</topology>
    </subcellularLocation>
</comment>
<evidence type="ECO:0000313" key="8">
    <source>
        <dbReference type="EMBL" id="MBI3128108.1"/>
    </source>
</evidence>
<proteinExistence type="inferred from homology"/>
<protein>
    <recommendedName>
        <fullName evidence="6">TVP38/TMEM64 family membrane protein</fullName>
    </recommendedName>
</protein>
<feature type="transmembrane region" description="Helical" evidence="6">
    <location>
        <begin position="87"/>
        <end position="113"/>
    </location>
</feature>
<dbReference type="AlphaFoldDB" id="A0A932HZW8"/>
<dbReference type="Proteomes" id="UP000782312">
    <property type="component" value="Unassembled WGS sequence"/>
</dbReference>
<evidence type="ECO:0000259" key="7">
    <source>
        <dbReference type="Pfam" id="PF09335"/>
    </source>
</evidence>
<gene>
    <name evidence="8" type="ORF">HYZ11_10930</name>
</gene>
<comment type="caution">
    <text evidence="8">The sequence shown here is derived from an EMBL/GenBank/DDBJ whole genome shotgun (WGS) entry which is preliminary data.</text>
</comment>
<dbReference type="InterPro" id="IPR015414">
    <property type="entry name" value="TMEM64"/>
</dbReference>
<accession>A0A932HZW8</accession>
<keyword evidence="4 6" id="KW-1133">Transmembrane helix</keyword>
<feature type="transmembrane region" description="Helical" evidence="6">
    <location>
        <begin position="210"/>
        <end position="231"/>
    </location>
</feature>
<dbReference type="GO" id="GO:0005886">
    <property type="term" value="C:plasma membrane"/>
    <property type="evidence" value="ECO:0007669"/>
    <property type="project" value="UniProtKB-SubCell"/>
</dbReference>
<dbReference type="Pfam" id="PF09335">
    <property type="entry name" value="VTT_dom"/>
    <property type="match status" value="1"/>
</dbReference>
<evidence type="ECO:0000256" key="1">
    <source>
        <dbReference type="ARBA" id="ARBA00004651"/>
    </source>
</evidence>
<evidence type="ECO:0000256" key="5">
    <source>
        <dbReference type="ARBA" id="ARBA00023136"/>
    </source>
</evidence>
<dbReference type="PANTHER" id="PTHR12677:SF59">
    <property type="entry name" value="GOLGI APPARATUS MEMBRANE PROTEIN TVP38-RELATED"/>
    <property type="match status" value="1"/>
</dbReference>
<dbReference type="PANTHER" id="PTHR12677">
    <property type="entry name" value="GOLGI APPARATUS MEMBRANE PROTEIN TVP38-RELATED"/>
    <property type="match status" value="1"/>
</dbReference>
<sequence length="244" mass="26128">MAEKTSGRITMRQWLPPLVLIGALALFFLAGLDKHVTFASLRENHQALQDWVGRLGWTAPILYILLYIAVVTFSIPGAGVMSLGGGFLFGTLPATLCIVTGATIGASILFFIAKTSLGDPLRRRAGPWMKRMEAGFAENALSYLLVLRIMPIFPFFIVNLVPAFLGVPFRIYFIATFLGIIPATFVLASVGAGLGSVLERGGEFSVGGIFTPQVMIALTGLAVLALVPAAYKKLRARKGEGSLP</sequence>
<feature type="transmembrane region" description="Helical" evidence="6">
    <location>
        <begin position="172"/>
        <end position="198"/>
    </location>
</feature>
<keyword evidence="5 6" id="KW-0472">Membrane</keyword>
<organism evidence="8 9">
    <name type="scientific">Tectimicrobiota bacterium</name>
    <dbReference type="NCBI Taxonomy" id="2528274"/>
    <lineage>
        <taxon>Bacteria</taxon>
        <taxon>Pseudomonadati</taxon>
        <taxon>Nitrospinota/Tectimicrobiota group</taxon>
        <taxon>Candidatus Tectimicrobiota</taxon>
    </lineage>
</organism>
<evidence type="ECO:0000256" key="6">
    <source>
        <dbReference type="RuleBase" id="RU366058"/>
    </source>
</evidence>
<evidence type="ECO:0000256" key="4">
    <source>
        <dbReference type="ARBA" id="ARBA00022989"/>
    </source>
</evidence>